<keyword evidence="1" id="KW-0472">Membrane</keyword>
<keyword evidence="1" id="KW-0812">Transmembrane</keyword>
<reference evidence="3" key="1">
    <citation type="submission" date="2020-11" db="EMBL/GenBank/DDBJ databases">
        <authorList>
            <consortium name="DOE Joint Genome Institute"/>
            <person name="Ahrendt S."/>
            <person name="Riley R."/>
            <person name="Andreopoulos W."/>
            <person name="Labutti K."/>
            <person name="Pangilinan J."/>
            <person name="Ruiz-Duenas F.J."/>
            <person name="Barrasa J.M."/>
            <person name="Sanchez-Garcia M."/>
            <person name="Camarero S."/>
            <person name="Miyauchi S."/>
            <person name="Serrano A."/>
            <person name="Linde D."/>
            <person name="Babiker R."/>
            <person name="Drula E."/>
            <person name="Ayuso-Fernandez I."/>
            <person name="Pacheco R."/>
            <person name="Padilla G."/>
            <person name="Ferreira P."/>
            <person name="Barriuso J."/>
            <person name="Kellner H."/>
            <person name="Castanera R."/>
            <person name="Alfaro M."/>
            <person name="Ramirez L."/>
            <person name="Pisabarro A.G."/>
            <person name="Kuo A."/>
            <person name="Tritt A."/>
            <person name="Lipzen A."/>
            <person name="He G."/>
            <person name="Yan M."/>
            <person name="Ng V."/>
            <person name="Cullen D."/>
            <person name="Martin F."/>
            <person name="Rosso M.-N."/>
            <person name="Henrissat B."/>
            <person name="Hibbett D."/>
            <person name="Martinez A.T."/>
            <person name="Grigoriev I.V."/>
        </authorList>
    </citation>
    <scope>NUCLEOTIDE SEQUENCE</scope>
    <source>
        <strain evidence="3">MF-IS2</strain>
    </source>
</reference>
<feature type="transmembrane region" description="Helical" evidence="1">
    <location>
        <begin position="315"/>
        <end position="339"/>
    </location>
</feature>
<gene>
    <name evidence="3" type="ORF">P691DRAFT_677928</name>
</gene>
<dbReference type="Proteomes" id="UP000807342">
    <property type="component" value="Unassembled WGS sequence"/>
</dbReference>
<organism evidence="3 4">
    <name type="scientific">Macrolepiota fuliginosa MF-IS2</name>
    <dbReference type="NCBI Taxonomy" id="1400762"/>
    <lineage>
        <taxon>Eukaryota</taxon>
        <taxon>Fungi</taxon>
        <taxon>Dikarya</taxon>
        <taxon>Basidiomycota</taxon>
        <taxon>Agaricomycotina</taxon>
        <taxon>Agaricomycetes</taxon>
        <taxon>Agaricomycetidae</taxon>
        <taxon>Agaricales</taxon>
        <taxon>Agaricineae</taxon>
        <taxon>Agaricaceae</taxon>
        <taxon>Macrolepiota</taxon>
    </lineage>
</organism>
<dbReference type="AlphaFoldDB" id="A0A9P6BYI3"/>
<proteinExistence type="predicted"/>
<keyword evidence="1" id="KW-1133">Transmembrane helix</keyword>
<dbReference type="GO" id="GO:0016020">
    <property type="term" value="C:membrane"/>
    <property type="evidence" value="ECO:0007669"/>
    <property type="project" value="TreeGrafter"/>
</dbReference>
<dbReference type="PANTHER" id="PTHR34814">
    <property type="entry name" value="NITROSOGUANIDINE RESISTANCE PROTEIN SNG1"/>
    <property type="match status" value="1"/>
</dbReference>
<dbReference type="EMBL" id="MU151389">
    <property type="protein sequence ID" value="KAF9444277.1"/>
    <property type="molecule type" value="Genomic_DNA"/>
</dbReference>
<dbReference type="OrthoDB" id="2140105at2759"/>
<name>A0A9P6BYI3_9AGAR</name>
<evidence type="ECO:0000313" key="4">
    <source>
        <dbReference type="Proteomes" id="UP000807342"/>
    </source>
</evidence>
<evidence type="ECO:0000256" key="1">
    <source>
        <dbReference type="SAM" id="Phobius"/>
    </source>
</evidence>
<feature type="transmembrane region" description="Helical" evidence="1">
    <location>
        <begin position="203"/>
        <end position="225"/>
    </location>
</feature>
<feature type="transmembrane region" description="Helical" evidence="1">
    <location>
        <begin position="367"/>
        <end position="390"/>
    </location>
</feature>
<sequence>MTEARKKYFKMIAGGIVVASIVIFGIFSILWGAFYRTPVTNLEGWIIDFDGGRVGQNVVAGLTAPGLPSKITWNTLATTRFPNGVKDVSRAVLEDKTWIAVTINPGTSSALDAALTTPNATYDGSQAISVFGVEARNENVFRNLLRPSVEGPMAAISAHFAAQLAQSISDSPALPQLLAIAPQTVTAPISYKIINLCPFDQPIASVATFVGLMFLLILSFLVVMIGYSAREVTNLERLLTYRSLVFLRFSTVFMLYFLLSLFYSLLSLAFHLDVSRRFGHSGFAIFWMLNLCSMCAVGLAMEAMLSLLSVNGVPFFLLIWIMVNVSPIVFPIEVLPVFYRYGYAIPLYNVSRALRIIVFSTKNRLGFHFGVLLIWAAISCITLPLFQYLARRRDITATKREQARGRECIVES</sequence>
<protein>
    <recommendedName>
        <fullName evidence="2">DUF3533 domain-containing protein</fullName>
    </recommendedName>
</protein>
<dbReference type="InterPro" id="IPR022703">
    <property type="entry name" value="DUF3533"/>
</dbReference>
<feature type="transmembrane region" description="Helical" evidence="1">
    <location>
        <begin position="284"/>
        <end position="308"/>
    </location>
</feature>
<feature type="domain" description="DUF3533" evidence="2">
    <location>
        <begin position="19"/>
        <end position="380"/>
    </location>
</feature>
<evidence type="ECO:0000259" key="2">
    <source>
        <dbReference type="Pfam" id="PF12051"/>
    </source>
</evidence>
<evidence type="ECO:0000313" key="3">
    <source>
        <dbReference type="EMBL" id="KAF9444277.1"/>
    </source>
</evidence>
<keyword evidence="4" id="KW-1185">Reference proteome</keyword>
<accession>A0A9P6BYI3</accession>
<feature type="transmembrane region" description="Helical" evidence="1">
    <location>
        <begin position="12"/>
        <end position="34"/>
    </location>
</feature>
<dbReference type="Pfam" id="PF12051">
    <property type="entry name" value="DUF3533"/>
    <property type="match status" value="1"/>
</dbReference>
<dbReference type="InterPro" id="IPR053001">
    <property type="entry name" value="MNNG_permease-like"/>
</dbReference>
<dbReference type="PANTHER" id="PTHR34814:SF1">
    <property type="entry name" value="NITROSOGUANIDINE RESISTANCE PROTEIN SNG1"/>
    <property type="match status" value="1"/>
</dbReference>
<comment type="caution">
    <text evidence="3">The sequence shown here is derived from an EMBL/GenBank/DDBJ whole genome shotgun (WGS) entry which is preliminary data.</text>
</comment>
<feature type="transmembrane region" description="Helical" evidence="1">
    <location>
        <begin position="246"/>
        <end position="272"/>
    </location>
</feature>